<dbReference type="Gene3D" id="2.60.40.420">
    <property type="entry name" value="Cupredoxins - blue copper proteins"/>
    <property type="match status" value="3"/>
</dbReference>
<dbReference type="OMA" id="WHSHTEH"/>
<dbReference type="Pfam" id="PF07732">
    <property type="entry name" value="Cu-oxidase_3"/>
    <property type="match status" value="1"/>
</dbReference>
<dbReference type="OrthoDB" id="2121828at2759"/>
<reference evidence="11 12" key="1">
    <citation type="submission" date="2016-07" db="EMBL/GenBank/DDBJ databases">
        <title>Pervasive Adenine N6-methylation of Active Genes in Fungi.</title>
        <authorList>
            <consortium name="DOE Joint Genome Institute"/>
            <person name="Mondo S.J."/>
            <person name="Dannebaum R.O."/>
            <person name="Kuo R.C."/>
            <person name="Labutti K."/>
            <person name="Haridas S."/>
            <person name="Kuo A."/>
            <person name="Salamov A."/>
            <person name="Ahrendt S.R."/>
            <person name="Lipzen A."/>
            <person name="Sullivan W."/>
            <person name="Andreopoulos W.B."/>
            <person name="Clum A."/>
            <person name="Lindquist E."/>
            <person name="Daum C."/>
            <person name="Ramamoorthy G.K."/>
            <person name="Gryganskyi A."/>
            <person name="Culley D."/>
            <person name="Magnuson J.K."/>
            <person name="James T.Y."/>
            <person name="O'Malley M.A."/>
            <person name="Stajich J.E."/>
            <person name="Spatafora J.W."/>
            <person name="Visel A."/>
            <person name="Grigoriev I.V."/>
        </authorList>
    </citation>
    <scope>NUCLEOTIDE SEQUENCE [LARGE SCALE GENOMIC DNA]</scope>
    <source>
        <strain evidence="11 12">NRRL 2496</strain>
    </source>
</reference>
<dbReference type="PROSITE" id="PS00079">
    <property type="entry name" value="MULTICOPPER_OXIDASE1"/>
    <property type="match status" value="1"/>
</dbReference>
<gene>
    <name evidence="11" type="ORF">BCR43DRAFT_559209</name>
</gene>
<dbReference type="GO" id="GO:0033573">
    <property type="term" value="C:high-affinity iron permease complex"/>
    <property type="evidence" value="ECO:0007669"/>
    <property type="project" value="TreeGrafter"/>
</dbReference>
<comment type="caution">
    <text evidence="11">The sequence shown here is derived from an EMBL/GenBank/DDBJ whole genome shotgun (WGS) entry which is preliminary data.</text>
</comment>
<dbReference type="InterPro" id="IPR033138">
    <property type="entry name" value="Cu_oxidase_CS"/>
</dbReference>
<name>A0A1X2HRJ8_SYNRA</name>
<dbReference type="GO" id="GO:0004322">
    <property type="term" value="F:ferroxidase activity"/>
    <property type="evidence" value="ECO:0007669"/>
    <property type="project" value="TreeGrafter"/>
</dbReference>
<keyword evidence="5" id="KW-0186">Copper</keyword>
<evidence type="ECO:0000313" key="11">
    <source>
        <dbReference type="EMBL" id="ORZ02210.1"/>
    </source>
</evidence>
<evidence type="ECO:0000256" key="7">
    <source>
        <dbReference type="SAM" id="SignalP"/>
    </source>
</evidence>
<evidence type="ECO:0000256" key="1">
    <source>
        <dbReference type="ARBA" id="ARBA00010609"/>
    </source>
</evidence>
<dbReference type="InterPro" id="IPR008972">
    <property type="entry name" value="Cupredoxin"/>
</dbReference>
<evidence type="ECO:0000259" key="10">
    <source>
        <dbReference type="Pfam" id="PF07732"/>
    </source>
</evidence>
<sequence length="585" mass="65084">MRPSFGLFGLAALGCQIASAARVEYWWNITTATANPDGMYEREVLGVNGTWPPPDLYVSENDTLVIHTHNGLDVPTALHAHGMFQNNTNYMDGPTWVTQCPIPPGYDFTYEFNITQHGTYWIHSHFKGQYMDGLRSALILKNPNEVYQYDQEFVVKMCDWYHASSNEGLDVFLNENNPTGAEPVPQSGFMMDNANASLTFEAGKTYRLRLINVSGFSTMYFSIDGHDLDIIEVDGIDTVRHTVSSVYVAAAQRVSVLVTAKNTTDTNYYMHMDMDTDMFDVIPDDLVTNVTQVLYYDKSHSNFAASNDVGMNSDFDDIVLQSYVPETAVEPDHRLNLTFNFDVMTDGINRGYFNDLPYLSPTIPSFNTMMSMGNLSTNPEVYGPQTRAYVLNHLDMVEIQINNLDSGKHPFHLHGHVFQIVARGDGVYSDETNSSSIQWYIDNPIRRDTVVVPAESFTIIRFRADNPGAWFFHCHVEWHLESGLAVTMIEAPEVAQQRMAFPQEMQDLCTAGGIPATGNGAGKEGLDLSGAPGPVTLIFDGFLPRGKGAMAACIIAALIGMGTIVWYALADPEKKAKEIRAAKQL</sequence>
<dbReference type="GO" id="GO:0005507">
    <property type="term" value="F:copper ion binding"/>
    <property type="evidence" value="ECO:0007669"/>
    <property type="project" value="InterPro"/>
</dbReference>
<keyword evidence="12" id="KW-1185">Reference proteome</keyword>
<evidence type="ECO:0000256" key="3">
    <source>
        <dbReference type="ARBA" id="ARBA00022729"/>
    </source>
</evidence>
<dbReference type="PANTHER" id="PTHR11709">
    <property type="entry name" value="MULTI-COPPER OXIDASE"/>
    <property type="match status" value="1"/>
</dbReference>
<feature type="domain" description="Plastocyanin-like" evidence="10">
    <location>
        <begin position="29"/>
        <end position="144"/>
    </location>
</feature>
<evidence type="ECO:0000256" key="5">
    <source>
        <dbReference type="ARBA" id="ARBA00023008"/>
    </source>
</evidence>
<dbReference type="InParanoid" id="A0A1X2HRJ8"/>
<organism evidence="11 12">
    <name type="scientific">Syncephalastrum racemosum</name>
    <name type="common">Filamentous fungus</name>
    <dbReference type="NCBI Taxonomy" id="13706"/>
    <lineage>
        <taxon>Eukaryota</taxon>
        <taxon>Fungi</taxon>
        <taxon>Fungi incertae sedis</taxon>
        <taxon>Mucoromycota</taxon>
        <taxon>Mucoromycotina</taxon>
        <taxon>Mucoromycetes</taxon>
        <taxon>Mucorales</taxon>
        <taxon>Syncephalastraceae</taxon>
        <taxon>Syncephalastrum</taxon>
    </lineage>
</organism>
<evidence type="ECO:0000259" key="8">
    <source>
        <dbReference type="Pfam" id="PF00394"/>
    </source>
</evidence>
<dbReference type="CDD" id="cd13851">
    <property type="entry name" value="CuRO_1_Fet3p"/>
    <property type="match status" value="1"/>
</dbReference>
<dbReference type="EMBL" id="MCGN01000001">
    <property type="protein sequence ID" value="ORZ02210.1"/>
    <property type="molecule type" value="Genomic_DNA"/>
</dbReference>
<dbReference type="STRING" id="13706.A0A1X2HRJ8"/>
<keyword evidence="3 7" id="KW-0732">Signal</keyword>
<evidence type="ECO:0000256" key="2">
    <source>
        <dbReference type="ARBA" id="ARBA00022723"/>
    </source>
</evidence>
<keyword evidence="6" id="KW-1133">Transmembrane helix</keyword>
<evidence type="ECO:0000259" key="9">
    <source>
        <dbReference type="Pfam" id="PF07731"/>
    </source>
</evidence>
<dbReference type="Proteomes" id="UP000242180">
    <property type="component" value="Unassembled WGS sequence"/>
</dbReference>
<dbReference type="Pfam" id="PF07731">
    <property type="entry name" value="Cu-oxidase_2"/>
    <property type="match status" value="1"/>
</dbReference>
<dbReference type="FunCoup" id="A0A1X2HRJ8">
    <property type="interactions" value="61"/>
</dbReference>
<dbReference type="CDD" id="cd13899">
    <property type="entry name" value="CuRO_3_Fet3p"/>
    <property type="match status" value="1"/>
</dbReference>
<feature type="domain" description="Plastocyanin-like" evidence="9">
    <location>
        <begin position="361"/>
        <end position="493"/>
    </location>
</feature>
<dbReference type="PROSITE" id="PS51257">
    <property type="entry name" value="PROKAR_LIPOPROTEIN"/>
    <property type="match status" value="1"/>
</dbReference>
<dbReference type="CDD" id="cd13877">
    <property type="entry name" value="CuRO_2_Fet3p_like"/>
    <property type="match status" value="1"/>
</dbReference>
<dbReference type="GO" id="GO:0033215">
    <property type="term" value="P:reductive iron assimilation"/>
    <property type="evidence" value="ECO:0007669"/>
    <property type="project" value="TreeGrafter"/>
</dbReference>
<dbReference type="InterPro" id="IPR044130">
    <property type="entry name" value="CuRO_2_Fet3-like"/>
</dbReference>
<dbReference type="SUPFAM" id="SSF49503">
    <property type="entry name" value="Cupredoxins"/>
    <property type="match status" value="3"/>
</dbReference>
<evidence type="ECO:0000256" key="4">
    <source>
        <dbReference type="ARBA" id="ARBA00023002"/>
    </source>
</evidence>
<dbReference type="PANTHER" id="PTHR11709:SF361">
    <property type="entry name" value="IRON TRANSPORT MULTICOPPER OXIDASE FET3"/>
    <property type="match status" value="1"/>
</dbReference>
<evidence type="ECO:0000313" key="12">
    <source>
        <dbReference type="Proteomes" id="UP000242180"/>
    </source>
</evidence>
<accession>A0A1X2HRJ8</accession>
<comment type="similarity">
    <text evidence="1">Belongs to the multicopper oxidase family.</text>
</comment>
<dbReference type="InterPro" id="IPR001117">
    <property type="entry name" value="Cu-oxidase_2nd"/>
</dbReference>
<dbReference type="Pfam" id="PF00394">
    <property type="entry name" value="Cu-oxidase"/>
    <property type="match status" value="1"/>
</dbReference>
<feature type="chain" id="PRO_5012032793" evidence="7">
    <location>
        <begin position="21"/>
        <end position="585"/>
    </location>
</feature>
<evidence type="ECO:0000256" key="6">
    <source>
        <dbReference type="SAM" id="Phobius"/>
    </source>
</evidence>
<dbReference type="InterPro" id="IPR011706">
    <property type="entry name" value="Cu-oxidase_C"/>
</dbReference>
<feature type="domain" description="Plastocyanin-like" evidence="8">
    <location>
        <begin position="152"/>
        <end position="298"/>
    </location>
</feature>
<keyword evidence="6" id="KW-0812">Transmembrane</keyword>
<dbReference type="InterPro" id="IPR011707">
    <property type="entry name" value="Cu-oxidase-like_N"/>
</dbReference>
<dbReference type="AlphaFoldDB" id="A0A1X2HRJ8"/>
<keyword evidence="4" id="KW-0560">Oxidoreductase</keyword>
<keyword evidence="2" id="KW-0479">Metal-binding</keyword>
<dbReference type="GO" id="GO:0010106">
    <property type="term" value="P:cellular response to iron ion starvation"/>
    <property type="evidence" value="ECO:0007669"/>
    <property type="project" value="TreeGrafter"/>
</dbReference>
<feature type="transmembrane region" description="Helical" evidence="6">
    <location>
        <begin position="549"/>
        <end position="570"/>
    </location>
</feature>
<dbReference type="InterPro" id="IPR002355">
    <property type="entry name" value="Cu_oxidase_Cu_BS"/>
</dbReference>
<protein>
    <submittedName>
        <fullName evidence="11">Multicopper oxidase-domain-containing protein</fullName>
    </submittedName>
</protein>
<proteinExistence type="inferred from homology"/>
<dbReference type="InterPro" id="IPR045087">
    <property type="entry name" value="Cu-oxidase_fam"/>
</dbReference>
<keyword evidence="6" id="KW-0472">Membrane</keyword>
<dbReference type="PROSITE" id="PS00080">
    <property type="entry name" value="MULTICOPPER_OXIDASE2"/>
    <property type="match status" value="1"/>
</dbReference>
<feature type="signal peptide" evidence="7">
    <location>
        <begin position="1"/>
        <end position="20"/>
    </location>
</feature>